<dbReference type="SUPFAM" id="SSF46785">
    <property type="entry name" value="Winged helix' DNA-binding domain"/>
    <property type="match status" value="1"/>
</dbReference>
<comment type="caution">
    <text evidence="2">The sequence shown here is derived from an EMBL/GenBank/DDBJ whole genome shotgun (WGS) entry which is preliminary data.</text>
</comment>
<dbReference type="PROSITE" id="PS51118">
    <property type="entry name" value="HTH_HXLR"/>
    <property type="match status" value="1"/>
</dbReference>
<dbReference type="Gene3D" id="1.10.10.10">
    <property type="entry name" value="Winged helix-like DNA-binding domain superfamily/Winged helix DNA-binding domain"/>
    <property type="match status" value="1"/>
</dbReference>
<dbReference type="STRING" id="1423746.FD27_GL000987"/>
<proteinExistence type="predicted"/>
<accession>A0A0R1P3Z3</accession>
<dbReference type="InterPro" id="IPR036390">
    <property type="entry name" value="WH_DNA-bd_sf"/>
</dbReference>
<dbReference type="Proteomes" id="UP000051445">
    <property type="component" value="Unassembled WGS sequence"/>
</dbReference>
<evidence type="ECO:0000313" key="2">
    <source>
        <dbReference type="EMBL" id="KRL27233.1"/>
    </source>
</evidence>
<feature type="domain" description="HTH hxlR-type" evidence="1">
    <location>
        <begin position="11"/>
        <end position="105"/>
    </location>
</feature>
<protein>
    <recommendedName>
        <fullName evidence="1">HTH hxlR-type domain-containing protein</fullName>
    </recommendedName>
</protein>
<dbReference type="EMBL" id="AZER01000016">
    <property type="protein sequence ID" value="KRL27233.1"/>
    <property type="molecule type" value="Genomic_DNA"/>
</dbReference>
<keyword evidence="3" id="KW-1185">Reference proteome</keyword>
<dbReference type="InterPro" id="IPR036388">
    <property type="entry name" value="WH-like_DNA-bd_sf"/>
</dbReference>
<organism evidence="2 3">
    <name type="scientific">Limosilactobacillus frumenti DSM 13145</name>
    <dbReference type="NCBI Taxonomy" id="1423746"/>
    <lineage>
        <taxon>Bacteria</taxon>
        <taxon>Bacillati</taxon>
        <taxon>Bacillota</taxon>
        <taxon>Bacilli</taxon>
        <taxon>Lactobacillales</taxon>
        <taxon>Lactobacillaceae</taxon>
        <taxon>Limosilactobacillus</taxon>
    </lineage>
</organism>
<reference evidence="2 3" key="1">
    <citation type="journal article" date="2015" name="Genome Announc.">
        <title>Expanding the biotechnology potential of lactobacilli through comparative genomics of 213 strains and associated genera.</title>
        <authorList>
            <person name="Sun Z."/>
            <person name="Harris H.M."/>
            <person name="McCann A."/>
            <person name="Guo C."/>
            <person name="Argimon S."/>
            <person name="Zhang W."/>
            <person name="Yang X."/>
            <person name="Jeffery I.B."/>
            <person name="Cooney J.C."/>
            <person name="Kagawa T.F."/>
            <person name="Liu W."/>
            <person name="Song Y."/>
            <person name="Salvetti E."/>
            <person name="Wrobel A."/>
            <person name="Rasinkangas P."/>
            <person name="Parkhill J."/>
            <person name="Rea M.C."/>
            <person name="O'Sullivan O."/>
            <person name="Ritari J."/>
            <person name="Douillard F.P."/>
            <person name="Paul Ross R."/>
            <person name="Yang R."/>
            <person name="Briner A.E."/>
            <person name="Felis G.E."/>
            <person name="de Vos W.M."/>
            <person name="Barrangou R."/>
            <person name="Klaenhammer T.R."/>
            <person name="Caufield P.W."/>
            <person name="Cui Y."/>
            <person name="Zhang H."/>
            <person name="O'Toole P.W."/>
        </authorList>
    </citation>
    <scope>NUCLEOTIDE SEQUENCE [LARGE SCALE GENOMIC DNA]</scope>
    <source>
        <strain evidence="2 3">DSM 13145</strain>
    </source>
</reference>
<dbReference type="PATRIC" id="fig|1423746.3.peg.1001"/>
<dbReference type="InterPro" id="IPR002577">
    <property type="entry name" value="HTH_HxlR"/>
</dbReference>
<dbReference type="AlphaFoldDB" id="A0A0R1P3Z3"/>
<dbReference type="Pfam" id="PF01638">
    <property type="entry name" value="HxlR"/>
    <property type="match status" value="1"/>
</dbReference>
<name>A0A0R1P3Z3_9LACO</name>
<sequence>MLIMTNATNKTGINFALQVLSNEWQPRLLFWLGFRPFDETELQQLLPNATDTTIEHNLTCLQKLGIMNPIKDDDHKWTLTDAGASLRDLMFSLCIWGRHQIDDEEDRIPDEIVEPEKQASMKELVAYGKTLDKYFH</sequence>
<gene>
    <name evidence="2" type="ORF">FD27_GL000987</name>
</gene>
<evidence type="ECO:0000313" key="3">
    <source>
        <dbReference type="Proteomes" id="UP000051445"/>
    </source>
</evidence>
<evidence type="ECO:0000259" key="1">
    <source>
        <dbReference type="PROSITE" id="PS51118"/>
    </source>
</evidence>